<dbReference type="EMBL" id="JAHRIN010025508">
    <property type="protein sequence ID" value="MEQ2199855.1"/>
    <property type="molecule type" value="Genomic_DNA"/>
</dbReference>
<organism evidence="1 2">
    <name type="scientific">Xenoophorus captivus</name>
    <dbReference type="NCBI Taxonomy" id="1517983"/>
    <lineage>
        <taxon>Eukaryota</taxon>
        <taxon>Metazoa</taxon>
        <taxon>Chordata</taxon>
        <taxon>Craniata</taxon>
        <taxon>Vertebrata</taxon>
        <taxon>Euteleostomi</taxon>
        <taxon>Actinopterygii</taxon>
        <taxon>Neopterygii</taxon>
        <taxon>Teleostei</taxon>
        <taxon>Neoteleostei</taxon>
        <taxon>Acanthomorphata</taxon>
        <taxon>Ovalentaria</taxon>
        <taxon>Atherinomorphae</taxon>
        <taxon>Cyprinodontiformes</taxon>
        <taxon>Goodeidae</taxon>
        <taxon>Xenoophorus</taxon>
    </lineage>
</organism>
<comment type="caution">
    <text evidence="1">The sequence shown here is derived from an EMBL/GenBank/DDBJ whole genome shotgun (WGS) entry which is preliminary data.</text>
</comment>
<protein>
    <submittedName>
        <fullName evidence="1">Uncharacterized protein</fullName>
    </submittedName>
</protein>
<gene>
    <name evidence="1" type="ORF">XENOCAPTIV_014513</name>
</gene>
<proteinExistence type="predicted"/>
<feature type="non-terminal residue" evidence="1">
    <location>
        <position position="1"/>
    </location>
</feature>
<accession>A0ABV0QVK7</accession>
<evidence type="ECO:0000313" key="2">
    <source>
        <dbReference type="Proteomes" id="UP001434883"/>
    </source>
</evidence>
<dbReference type="Proteomes" id="UP001434883">
    <property type="component" value="Unassembled WGS sequence"/>
</dbReference>
<sequence>LATRIDELETPGFSAFPIFMVVMDGLSQSRHQGSMVCQHLPADKDREGEILRPGELIAEECVWKDSQQVLMCLFSMTAAKQKTVKREGTRAEYIRAHRTPAKQLVGEE</sequence>
<keyword evidence="2" id="KW-1185">Reference proteome</keyword>
<reference evidence="1 2" key="1">
    <citation type="submission" date="2021-06" db="EMBL/GenBank/DDBJ databases">
        <authorList>
            <person name="Palmer J.M."/>
        </authorList>
    </citation>
    <scope>NUCLEOTIDE SEQUENCE [LARGE SCALE GENOMIC DNA]</scope>
    <source>
        <strain evidence="1 2">XC_2019</strain>
        <tissue evidence="1">Muscle</tissue>
    </source>
</reference>
<name>A0ABV0QVK7_9TELE</name>
<evidence type="ECO:0000313" key="1">
    <source>
        <dbReference type="EMBL" id="MEQ2199855.1"/>
    </source>
</evidence>